<dbReference type="OrthoDB" id="6496718at2759"/>
<protein>
    <submittedName>
        <fullName evidence="8">THAP domain containing 3</fullName>
    </submittedName>
</protein>
<dbReference type="InterPro" id="IPR006612">
    <property type="entry name" value="THAP_Znf"/>
</dbReference>
<dbReference type="SMART" id="SM00692">
    <property type="entry name" value="DM3"/>
    <property type="match status" value="1"/>
</dbReference>
<dbReference type="PANTHER" id="PTHR47120">
    <property type="entry name" value="THAP DOMAIN-CONTAINING PROTEIN 3"/>
    <property type="match status" value="1"/>
</dbReference>
<name>H3B7K4_LATCH</name>
<dbReference type="Proteomes" id="UP000008672">
    <property type="component" value="Unassembled WGS sequence"/>
</dbReference>
<dbReference type="eggNOG" id="ENOG502S14P">
    <property type="taxonomic scope" value="Eukaryota"/>
</dbReference>
<evidence type="ECO:0000313" key="8">
    <source>
        <dbReference type="Ensembl" id="ENSLACP00000017875.2"/>
    </source>
</evidence>
<dbReference type="PANTHER" id="PTHR47120:SF1">
    <property type="entry name" value="THAP DOMAIN-CONTAINING PROTEIN 3"/>
    <property type="match status" value="1"/>
</dbReference>
<evidence type="ECO:0000256" key="1">
    <source>
        <dbReference type="ARBA" id="ARBA00022723"/>
    </source>
</evidence>
<dbReference type="KEGG" id="lcm:102363478"/>
<dbReference type="InterPro" id="IPR026520">
    <property type="entry name" value="THAP3"/>
</dbReference>
<dbReference type="GeneID" id="102363478"/>
<dbReference type="RefSeq" id="XP_005994253.1">
    <property type="nucleotide sequence ID" value="XM_005994191.3"/>
</dbReference>
<evidence type="ECO:0000256" key="5">
    <source>
        <dbReference type="PROSITE-ProRule" id="PRU00309"/>
    </source>
</evidence>
<reference evidence="9" key="1">
    <citation type="submission" date="2011-08" db="EMBL/GenBank/DDBJ databases">
        <title>The draft genome of Latimeria chalumnae.</title>
        <authorList>
            <person name="Di Palma F."/>
            <person name="Alfoldi J."/>
            <person name="Johnson J."/>
            <person name="Berlin A."/>
            <person name="Gnerre S."/>
            <person name="Jaffe D."/>
            <person name="MacCallum I."/>
            <person name="Young S."/>
            <person name="Walker B.J."/>
            <person name="Lander E."/>
            <person name="Lindblad-Toh K."/>
        </authorList>
    </citation>
    <scope>NUCLEOTIDE SEQUENCE [LARGE SCALE GENOMIC DNA]</scope>
    <source>
        <strain evidence="9">Wild caught</strain>
    </source>
</reference>
<dbReference type="PROSITE" id="PS50950">
    <property type="entry name" value="ZF_THAP"/>
    <property type="match status" value="1"/>
</dbReference>
<sequence>MPKSCAALDCRSRYSNKNKELTFHRFPFSKPDLLKEWMENIGRVDFEPKQHTVICSKHFKPECFNKFGNRKNLNHNAVPTIFTSSRLAKESSASETISNQETRTPALEMVLMQEGPLLVVPELAATVEVDDTNLKPLQAAYNLQEPPLSGRASDPDHNYALKSSASLKRRLFLTLEENEKLQKRLKLKTEGLRRITLKLHEVKRELDKLRGGHKPPLTTTKSPHVSDALRNKESSLPVTEGGA</sequence>
<evidence type="ECO:0000256" key="2">
    <source>
        <dbReference type="ARBA" id="ARBA00022771"/>
    </source>
</evidence>
<dbReference type="GO" id="GO:0003677">
    <property type="term" value="F:DNA binding"/>
    <property type="evidence" value="ECO:0007669"/>
    <property type="project" value="UniProtKB-UniRule"/>
</dbReference>
<reference evidence="8" key="2">
    <citation type="submission" date="2025-08" db="UniProtKB">
        <authorList>
            <consortium name="Ensembl"/>
        </authorList>
    </citation>
    <scope>IDENTIFICATION</scope>
</reference>
<feature type="region of interest" description="Disordered" evidence="6">
    <location>
        <begin position="206"/>
        <end position="243"/>
    </location>
</feature>
<evidence type="ECO:0000256" key="6">
    <source>
        <dbReference type="SAM" id="MobiDB-lite"/>
    </source>
</evidence>
<gene>
    <name evidence="8" type="primary">THAP3</name>
</gene>
<feature type="domain" description="THAP-type" evidence="7">
    <location>
        <begin position="1"/>
        <end position="82"/>
    </location>
</feature>
<dbReference type="GO" id="GO:0008270">
    <property type="term" value="F:zinc ion binding"/>
    <property type="evidence" value="ECO:0007669"/>
    <property type="project" value="UniProtKB-KW"/>
</dbReference>
<proteinExistence type="predicted"/>
<dbReference type="STRING" id="7897.ENSLACP00000017875"/>
<evidence type="ECO:0000259" key="7">
    <source>
        <dbReference type="PROSITE" id="PS50950"/>
    </source>
</evidence>
<keyword evidence="2 5" id="KW-0863">Zinc-finger</keyword>
<dbReference type="Pfam" id="PF05485">
    <property type="entry name" value="THAP"/>
    <property type="match status" value="1"/>
</dbReference>
<reference evidence="8" key="3">
    <citation type="submission" date="2025-09" db="UniProtKB">
        <authorList>
            <consortium name="Ensembl"/>
        </authorList>
    </citation>
    <scope>IDENTIFICATION</scope>
</reference>
<keyword evidence="1" id="KW-0479">Metal-binding</keyword>
<dbReference type="Gene3D" id="6.20.210.20">
    <property type="entry name" value="THAP domain"/>
    <property type="match status" value="1"/>
</dbReference>
<dbReference type="CTD" id="90326"/>
<keyword evidence="9" id="KW-1185">Reference proteome</keyword>
<dbReference type="HOGENOM" id="CLU_076186_1_0_1"/>
<dbReference type="InParanoid" id="H3B7K4"/>
<evidence type="ECO:0000256" key="4">
    <source>
        <dbReference type="ARBA" id="ARBA00023125"/>
    </source>
</evidence>
<accession>H3B7K4</accession>
<dbReference type="EMBL" id="AFYH01055075">
    <property type="status" value="NOT_ANNOTATED_CDS"/>
    <property type="molecule type" value="Genomic_DNA"/>
</dbReference>
<dbReference type="Bgee" id="ENSLACG00000015746">
    <property type="expression patterns" value="Expressed in chordate pharynx and 5 other cell types or tissues"/>
</dbReference>
<dbReference type="InterPro" id="IPR038441">
    <property type="entry name" value="THAP_Znf_sf"/>
</dbReference>
<evidence type="ECO:0000313" key="9">
    <source>
        <dbReference type="Proteomes" id="UP000008672"/>
    </source>
</evidence>
<keyword evidence="3" id="KW-0862">Zinc</keyword>
<dbReference type="OMA" id="ACKGHWG"/>
<dbReference type="AlphaFoldDB" id="H3B7K4"/>
<dbReference type="SMART" id="SM00980">
    <property type="entry name" value="THAP"/>
    <property type="match status" value="1"/>
</dbReference>
<dbReference type="GeneTree" id="ENSGT00940000162344"/>
<dbReference type="FunCoup" id="H3B7K4">
    <property type="interactions" value="111"/>
</dbReference>
<evidence type="ECO:0000256" key="3">
    <source>
        <dbReference type="ARBA" id="ARBA00022833"/>
    </source>
</evidence>
<organism evidence="8 9">
    <name type="scientific">Latimeria chalumnae</name>
    <name type="common">Coelacanth</name>
    <dbReference type="NCBI Taxonomy" id="7897"/>
    <lineage>
        <taxon>Eukaryota</taxon>
        <taxon>Metazoa</taxon>
        <taxon>Chordata</taxon>
        <taxon>Craniata</taxon>
        <taxon>Vertebrata</taxon>
        <taxon>Euteleostomi</taxon>
        <taxon>Coelacanthiformes</taxon>
        <taxon>Coelacanthidae</taxon>
        <taxon>Latimeria</taxon>
    </lineage>
</organism>
<dbReference type="Ensembl" id="ENSLACT00000018005.2">
    <property type="protein sequence ID" value="ENSLACP00000017875.2"/>
    <property type="gene ID" value="ENSLACG00000015746.2"/>
</dbReference>
<dbReference type="SUPFAM" id="SSF57716">
    <property type="entry name" value="Glucocorticoid receptor-like (DNA-binding domain)"/>
    <property type="match status" value="1"/>
</dbReference>
<keyword evidence="4 5" id="KW-0238">DNA-binding</keyword>